<evidence type="ECO:0000256" key="1">
    <source>
        <dbReference type="SAM" id="SignalP"/>
    </source>
</evidence>
<dbReference type="Pfam" id="PF02368">
    <property type="entry name" value="Big_2"/>
    <property type="match status" value="3"/>
</dbReference>
<dbReference type="SMART" id="SM00635">
    <property type="entry name" value="BID_2"/>
    <property type="match status" value="3"/>
</dbReference>
<protein>
    <submittedName>
        <fullName evidence="3">Leucine-rich repeat protein</fullName>
    </submittedName>
</protein>
<dbReference type="InterPro" id="IPR032675">
    <property type="entry name" value="LRR_dom_sf"/>
</dbReference>
<dbReference type="PANTHER" id="PTHR45661:SF3">
    <property type="entry name" value="IG-LIKE DOMAIN-CONTAINING PROTEIN"/>
    <property type="match status" value="1"/>
</dbReference>
<dbReference type="InterPro" id="IPR003343">
    <property type="entry name" value="Big_2"/>
</dbReference>
<dbReference type="SUPFAM" id="SSF52058">
    <property type="entry name" value="L domain-like"/>
    <property type="match status" value="1"/>
</dbReference>
<evidence type="ECO:0000259" key="2">
    <source>
        <dbReference type="PROSITE" id="PS50853"/>
    </source>
</evidence>
<accession>A0AAE3J4A0</accession>
<dbReference type="AlphaFoldDB" id="A0AAE3J4A0"/>
<dbReference type="SUPFAM" id="SSF49265">
    <property type="entry name" value="Fibronectin type III"/>
    <property type="match status" value="1"/>
</dbReference>
<dbReference type="Gene3D" id="3.80.10.10">
    <property type="entry name" value="Ribonuclease Inhibitor"/>
    <property type="match status" value="2"/>
</dbReference>
<dbReference type="InterPro" id="IPR036116">
    <property type="entry name" value="FN3_sf"/>
</dbReference>
<dbReference type="InterPro" id="IPR026906">
    <property type="entry name" value="LRR_5"/>
</dbReference>
<dbReference type="Pfam" id="PF00188">
    <property type="entry name" value="CAP"/>
    <property type="match status" value="1"/>
</dbReference>
<dbReference type="Proteomes" id="UP001197875">
    <property type="component" value="Unassembled WGS sequence"/>
</dbReference>
<sequence>MANLWKKATASLLTAALLSGGAPGLSANAGTPVISETISAATLAKDTAETAGKISVTQKGSLLLISGKGALTAATLKDTDFSEITEVQVKAGITAIGSGAFLDQKTIKKVSLPDSVLTIETNAFRGCETLEELQFGSALKTIGSFAFYRCKSLASIALPDSVKTLETGAFQECTALKTAALGNGVKKLPIQLFRGCTSLETVELNPSLEVIGEQSFCLCSALKNIVIPSGVYRIDKNAFSGCSALSLNLPEDLEDQGDGSYRKRGGLKISGTYLYSEAEKVLTLVNQERVKAGLEAVVMDRELLEGAMTRSAELNVLYSDRRPNGASFDSVSSKAKAENRLIGVSSAREAMEVWMQSDGFKSHILDPEVKSIGVGCFSQGNLKCWVQLFGTEKAENPGSQADVSKVTDIRITGENASFYLDKTSLELEPGKTENLTVYLKNTGFSQASAAVAPETFQWESSDSSVVSVDENGTLTAKKGGEATITCTSRYGDRQSLSCKVKVEVKLTAIRPEAKTLRLAVGKKYAPKMELVPSNVTNASLTYKSSRPSVVTVTADGKLWARKNGTAVITCSSGKIQTKFTVAVRNYVSAVRVTNAPTDLNVGEKLVLQTKILPTNALYKGVTFQSSDPKIASVTKNGILKANKPGRVKITCQAKYGAGAVKSFYLTVHPKTPVIYGKALEGGLRLAWKIPEGATNCTVYWTNAPGRSFRRLYSGTNRSYTWKNLRKGRTYYFKICAMAKVGKKNVYSPWSKVLEVTVK</sequence>
<evidence type="ECO:0000313" key="4">
    <source>
        <dbReference type="Proteomes" id="UP001197875"/>
    </source>
</evidence>
<dbReference type="Gene3D" id="2.60.40.1080">
    <property type="match status" value="3"/>
</dbReference>
<comment type="caution">
    <text evidence="3">The sequence shown here is derived from an EMBL/GenBank/DDBJ whole genome shotgun (WGS) entry which is preliminary data.</text>
</comment>
<dbReference type="SUPFAM" id="SSF49373">
    <property type="entry name" value="Invasin/intimin cell-adhesion fragments"/>
    <property type="match status" value="3"/>
</dbReference>
<keyword evidence="1" id="KW-0732">Signal</keyword>
<dbReference type="SUPFAM" id="SSF55797">
    <property type="entry name" value="PR-1-like"/>
    <property type="match status" value="1"/>
</dbReference>
<dbReference type="CDD" id="cd00063">
    <property type="entry name" value="FN3"/>
    <property type="match status" value="1"/>
</dbReference>
<keyword evidence="4" id="KW-1185">Reference proteome</keyword>
<dbReference type="Pfam" id="PF13306">
    <property type="entry name" value="LRR_5"/>
    <property type="match status" value="1"/>
</dbReference>
<dbReference type="CDD" id="cd05379">
    <property type="entry name" value="CAP_bacterial"/>
    <property type="match status" value="1"/>
</dbReference>
<dbReference type="InterPro" id="IPR014044">
    <property type="entry name" value="CAP_dom"/>
</dbReference>
<evidence type="ECO:0000313" key="3">
    <source>
        <dbReference type="EMBL" id="MCC2188247.1"/>
    </source>
</evidence>
<organism evidence="3 4">
    <name type="scientific">Fusicatenibacter faecihominis</name>
    <dbReference type="NCBI Taxonomy" id="2881276"/>
    <lineage>
        <taxon>Bacteria</taxon>
        <taxon>Bacillati</taxon>
        <taxon>Bacillota</taxon>
        <taxon>Clostridia</taxon>
        <taxon>Lachnospirales</taxon>
        <taxon>Lachnospiraceae</taxon>
        <taxon>Fusicatenibacter</taxon>
    </lineage>
</organism>
<dbReference type="InterPro" id="IPR003961">
    <property type="entry name" value="FN3_dom"/>
</dbReference>
<feature type="signal peptide" evidence="1">
    <location>
        <begin position="1"/>
        <end position="29"/>
    </location>
</feature>
<dbReference type="InterPro" id="IPR053139">
    <property type="entry name" value="Surface_bspA-like"/>
</dbReference>
<dbReference type="Gene3D" id="3.40.33.10">
    <property type="entry name" value="CAP"/>
    <property type="match status" value="1"/>
</dbReference>
<dbReference type="Gene3D" id="2.60.40.10">
    <property type="entry name" value="Immunoglobulins"/>
    <property type="match status" value="1"/>
</dbReference>
<feature type="chain" id="PRO_5041916344" evidence="1">
    <location>
        <begin position="30"/>
        <end position="758"/>
    </location>
</feature>
<proteinExistence type="predicted"/>
<dbReference type="InterPro" id="IPR013783">
    <property type="entry name" value="Ig-like_fold"/>
</dbReference>
<feature type="domain" description="Fibronectin type-III" evidence="2">
    <location>
        <begin position="668"/>
        <end position="758"/>
    </location>
</feature>
<gene>
    <name evidence="3" type="ORF">LKD71_00180</name>
</gene>
<reference evidence="3 4" key="1">
    <citation type="submission" date="2021-10" db="EMBL/GenBank/DDBJ databases">
        <title>Anaerobic single-cell dispensing facilitates the cultivation of human gut bacteria.</title>
        <authorList>
            <person name="Afrizal A."/>
        </authorList>
    </citation>
    <scope>NUCLEOTIDE SEQUENCE [LARGE SCALE GENOMIC DNA]</scope>
    <source>
        <strain evidence="3 4">CLA-AA-H277</strain>
    </source>
</reference>
<dbReference type="InterPro" id="IPR035940">
    <property type="entry name" value="CAP_sf"/>
</dbReference>
<dbReference type="InterPro" id="IPR008964">
    <property type="entry name" value="Invasin/intimin_cell_adhesion"/>
</dbReference>
<dbReference type="EMBL" id="JAJEPR010000001">
    <property type="protein sequence ID" value="MCC2188247.1"/>
    <property type="molecule type" value="Genomic_DNA"/>
</dbReference>
<dbReference type="PROSITE" id="PS50853">
    <property type="entry name" value="FN3"/>
    <property type="match status" value="1"/>
</dbReference>
<dbReference type="PANTHER" id="PTHR45661">
    <property type="entry name" value="SURFACE ANTIGEN"/>
    <property type="match status" value="1"/>
</dbReference>
<dbReference type="RefSeq" id="WP_227613893.1">
    <property type="nucleotide sequence ID" value="NZ_JAJEPR010000001.1"/>
</dbReference>
<name>A0AAE3J4A0_9FIRM</name>